<accession>A0A8H7IMG8</accession>
<evidence type="ECO:0000256" key="8">
    <source>
        <dbReference type="SAM" id="MobiDB-lite"/>
    </source>
</evidence>
<dbReference type="InterPro" id="IPR032828">
    <property type="entry name" value="PolyA_RNA-bd"/>
</dbReference>
<dbReference type="GO" id="GO:0005739">
    <property type="term" value="C:mitochondrion"/>
    <property type="evidence" value="ECO:0007669"/>
    <property type="project" value="UniProtKB-ARBA"/>
</dbReference>
<dbReference type="InterPro" id="IPR043502">
    <property type="entry name" value="DNA/RNA_pol_sf"/>
</dbReference>
<dbReference type="GO" id="GO:0003723">
    <property type="term" value="F:RNA binding"/>
    <property type="evidence" value="ECO:0007669"/>
    <property type="project" value="UniProtKB-KW"/>
</dbReference>
<dbReference type="InterPro" id="IPR036396">
    <property type="entry name" value="Cyt_P450_sf"/>
</dbReference>
<dbReference type="Pfam" id="PF14529">
    <property type="entry name" value="Exo_endo_phos_2"/>
    <property type="match status" value="1"/>
</dbReference>
<feature type="region of interest" description="Disordered" evidence="8">
    <location>
        <begin position="843"/>
        <end position="868"/>
    </location>
</feature>
<feature type="region of interest" description="Disordered" evidence="8">
    <location>
        <begin position="2159"/>
        <end position="2189"/>
    </location>
</feature>
<evidence type="ECO:0000256" key="3">
    <source>
        <dbReference type="ARBA" id="ARBA00022723"/>
    </source>
</evidence>
<evidence type="ECO:0000256" key="6">
    <source>
        <dbReference type="ARBA" id="ARBA00023004"/>
    </source>
</evidence>
<evidence type="ECO:0000256" key="2">
    <source>
        <dbReference type="ARBA" id="ARBA00022679"/>
    </source>
</evidence>
<keyword evidence="2 7" id="KW-0808">Transferase</keyword>
<dbReference type="GO" id="GO:0052929">
    <property type="term" value="F:ATP:3'-cytidine-cytidine-tRNA adenylyltransferase activity"/>
    <property type="evidence" value="ECO:0007669"/>
    <property type="project" value="TreeGrafter"/>
</dbReference>
<dbReference type="InterPro" id="IPR002156">
    <property type="entry name" value="RNaseH_domain"/>
</dbReference>
<evidence type="ECO:0000256" key="5">
    <source>
        <dbReference type="ARBA" id="ARBA00022884"/>
    </source>
</evidence>
<dbReference type="FunFam" id="3.30.460.10:FF:000019">
    <property type="entry name" value="tRNA nucleotidyltransferase cca2"/>
    <property type="match status" value="1"/>
</dbReference>
<dbReference type="InterPro" id="IPR000477">
    <property type="entry name" value="RT_dom"/>
</dbReference>
<dbReference type="Gene3D" id="1.10.3090.10">
    <property type="entry name" value="cca-adding enzyme, domain 2"/>
    <property type="match status" value="1"/>
</dbReference>
<dbReference type="CDD" id="cd01650">
    <property type="entry name" value="RT_nLTR_like"/>
    <property type="match status" value="1"/>
</dbReference>
<reference evidence="11" key="1">
    <citation type="submission" date="2020-09" db="EMBL/GenBank/DDBJ databases">
        <title>Comparative genome analyses of four rice-infecting Rhizoctonia solani isolates reveal extensive enrichment of homogalacturonan modification genes.</title>
        <authorList>
            <person name="Lee D.-Y."/>
            <person name="Jeon J."/>
            <person name="Kim K.-T."/>
            <person name="Cheong K."/>
            <person name="Song H."/>
            <person name="Choi G."/>
            <person name="Ko J."/>
            <person name="Opiyo S.O."/>
            <person name="Zuo S."/>
            <person name="Madhav S."/>
            <person name="Lee Y.-H."/>
            <person name="Wang G.-L."/>
        </authorList>
    </citation>
    <scope>NUCLEOTIDE SEQUENCE</scope>
    <source>
        <strain evidence="11">AG1-IA B2</strain>
    </source>
</reference>
<dbReference type="GO" id="GO:0016705">
    <property type="term" value="F:oxidoreductase activity, acting on paired donors, with incorporation or reduction of molecular oxygen"/>
    <property type="evidence" value="ECO:0007669"/>
    <property type="project" value="InterPro"/>
</dbReference>
<keyword evidence="4" id="KW-0547">Nucleotide-binding</keyword>
<dbReference type="GO" id="GO:0001680">
    <property type="term" value="P:tRNA 3'-terminal CCA addition"/>
    <property type="evidence" value="ECO:0007669"/>
    <property type="project" value="TreeGrafter"/>
</dbReference>
<comment type="similarity">
    <text evidence="1 7">Belongs to the tRNA nucleotidyltransferase/poly(A) polymerase family.</text>
</comment>
<feature type="region of interest" description="Disordered" evidence="8">
    <location>
        <begin position="1072"/>
        <end position="1096"/>
    </location>
</feature>
<name>A0A8H7IMG8_9AGAM</name>
<evidence type="ECO:0000313" key="12">
    <source>
        <dbReference type="Proteomes" id="UP000614334"/>
    </source>
</evidence>
<dbReference type="EMBL" id="JACYCF010000003">
    <property type="protein sequence ID" value="KAF8759045.1"/>
    <property type="molecule type" value="Genomic_DNA"/>
</dbReference>
<dbReference type="InterPro" id="IPR002646">
    <property type="entry name" value="PolA_pol_head_dom"/>
</dbReference>
<comment type="caution">
    <text evidence="11">The sequence shown here is derived from an EMBL/GenBank/DDBJ whole genome shotgun (WGS) entry which is preliminary data.</text>
</comment>
<dbReference type="InterPro" id="IPR043519">
    <property type="entry name" value="NT_sf"/>
</dbReference>
<feature type="region of interest" description="Disordered" evidence="8">
    <location>
        <begin position="2061"/>
        <end position="2132"/>
    </location>
</feature>
<dbReference type="SUPFAM" id="SSF48264">
    <property type="entry name" value="Cytochrome P450"/>
    <property type="match status" value="1"/>
</dbReference>
<keyword evidence="5 7" id="KW-0694">RNA-binding</keyword>
<dbReference type="GO" id="GO:0004523">
    <property type="term" value="F:RNA-DNA hybrid ribonuclease activity"/>
    <property type="evidence" value="ECO:0007669"/>
    <property type="project" value="InterPro"/>
</dbReference>
<dbReference type="Gene3D" id="3.30.420.10">
    <property type="entry name" value="Ribonuclease H-like superfamily/Ribonuclease H"/>
    <property type="match status" value="1"/>
</dbReference>
<feature type="domain" description="RNase H type-1" evidence="10">
    <location>
        <begin position="934"/>
        <end position="1056"/>
    </location>
</feature>
<dbReference type="SUPFAM" id="SSF56672">
    <property type="entry name" value="DNA/RNA polymerases"/>
    <property type="match status" value="1"/>
</dbReference>
<dbReference type="Gene3D" id="3.60.10.10">
    <property type="entry name" value="Endonuclease/exonuclease/phosphatase"/>
    <property type="match status" value="1"/>
</dbReference>
<evidence type="ECO:0000259" key="9">
    <source>
        <dbReference type="PROSITE" id="PS50878"/>
    </source>
</evidence>
<dbReference type="Pfam" id="PF00067">
    <property type="entry name" value="p450"/>
    <property type="match status" value="2"/>
</dbReference>
<evidence type="ECO:0000256" key="1">
    <source>
        <dbReference type="ARBA" id="ARBA00007265"/>
    </source>
</evidence>
<dbReference type="PROSITE" id="PS00086">
    <property type="entry name" value="CYTOCHROME_P450"/>
    <property type="match status" value="1"/>
</dbReference>
<dbReference type="PRINTS" id="PR00385">
    <property type="entry name" value="P450"/>
</dbReference>
<dbReference type="Pfam" id="PF12627">
    <property type="entry name" value="PolyA_pol_RNAbd"/>
    <property type="match status" value="1"/>
</dbReference>
<dbReference type="PROSITE" id="PS50878">
    <property type="entry name" value="RT_POL"/>
    <property type="match status" value="1"/>
</dbReference>
<organism evidence="11 12">
    <name type="scientific">Rhizoctonia solani</name>
    <dbReference type="NCBI Taxonomy" id="456999"/>
    <lineage>
        <taxon>Eukaryota</taxon>
        <taxon>Fungi</taxon>
        <taxon>Dikarya</taxon>
        <taxon>Basidiomycota</taxon>
        <taxon>Agaricomycotina</taxon>
        <taxon>Agaricomycetes</taxon>
        <taxon>Cantharellales</taxon>
        <taxon>Ceratobasidiaceae</taxon>
        <taxon>Rhizoctonia</taxon>
    </lineage>
</organism>
<dbReference type="InterPro" id="IPR036397">
    <property type="entry name" value="RNaseH_sf"/>
</dbReference>
<sequence length="2769" mass="305285">MLNDKSYQAASILMIQDPWWGRIGYDKSIDPKSINIYGTTSSPFWMCFSPPGISGPKGPGVSIYVRRDIPDLHARYSDTLPPHPDVLAIDVIYKGSRTTLVNAYLHGDSERYDESLNHLICHPYPTSHPIIIAGDFNAHHPNWALEGSKWVNNLPNPSARLLDNWASENDFHVLNDLTVPTRNGKKGQADSIIDLTLLNSIAVDAFVDFDWTCEAEGAMGSDHNIISWAIGAHDQTDAATHPKPPPTFTIDPELEEEWTNAFVAHLSNENLPSQPKTPSELDSMAVGILQAMANATEDSMPKKKQGAKSRRSPWWNSECSKALRDLKHPPDNRSRDARRACLRGAIRRARKSHADQVCKAASIGNVFRFTNWYKGKRRAPLPPIRFGGGLVTVPQQKAIALTDKFFPKATSSRVSLEPLGIPQAPERPWHNITKEEIETALASSSNTSSPGAFGTNYRLLKWAFSVRPNPILNLYNGCLTLGYHPSCLRNAVIAVIPKPNRSNMSDPKSYRPISLLETLSKCLEKVVTRRLIFEAGKFDLIPHSQFGGRDMTSCADAGLCLTHDTRTQWALGNHVSLLTMDVSGYFNNVDHARLIFTLKRLGYAHEICQWIQSYLLERTAQPKIDETLCDPINLPAVGIPQGSPLSPILSSIYSIPLLRAIQDPQALTYAYVDDFSILAFSDSHASNTTILQNIANTANNTLRALGLEFELPKSDLITSPLANNNHSNAQITLTHDLGTSEHVRYMANKANAILAGLRMLADTVKGMSMRHARILFIACVRPILTYGSLIWFHVAHRSIQNLSDGRPTPPRLHSSHPHLPPKTQHKNAATKLRALPRHAEISRRLPKAWDSHDPTLPHPPEPKRRQTAVPSPIVRLAALSHPESEFQTPYLNPPWVPENPFPADYNSPSPCRLPKDRRAKIAENANRLIDALAHEGTLIGFSDGSKEVRSGVRKVGVGYSIDGRKRRSPNSAAASALARTYLTPKCSRLRSLSADARDCKVTQYSQNPHLLGQPSRQAHTFLQGNARRSIVVQWIPGHSKIEGNERADKLANAGLDSAPRPKSWGRLWAEHPTQKRSKNTSHVPGTQIAPNIPKPQYPSIGVLPPHPRYDSHGCFGEYKARMPFINGSAKCQCGDPNQTIPHLLFTARLPKTAASSFSKRHQTSTPQPSSGPPRDWKRSPNSSTIPELAYINSHILTSTLPLKSTRSLPSFPPAAQNPAALAYTTLTHLSTVRARACPRRENSRCHTAHNTTRYFGYVTLTKEEDSICTLLDEFTKVLRNSEDDFKGVECRIAGGWVRDKLLGIPSNDIDIALADIMGAAFAEKLQAYMVSNNLIDNSGSRSGTIATIARNPEQSKHLETARMHVLGHEVDFVNLRSETYAEDSRIPEIRIGTPLEDALRRDITINALFYNVHTRSVEDLTEKGLSDLREGIARTPLAPLQTFQDDPLRILRCIRFSSRFGFEIEEEAGKAMHEQSIQDALVRKIKRERVGEEFLKMLKDKSPLLSLTSIEKYGIYDTVFGIPPDLVGKATGIQHSRSTGIHAASILCNFFNSVPTTLPIPHYELLKQAHEDHGLRQRLIFAAALTPWRDMIYPQKKGHQSAVELIVKEGLKIGSQNHFIPSVPKLFAAHKKSSNPSLEKFEGPSQRALIGLLLRDSDVHSPRTGTHWSSSLLFSLVQDLVDLIDDQNTLDDLEAQRVVQTYNELLDRVLELDLVKSIEEPPRLNGKEISTVLGIKPGKEIGMYMEHVVRWQLEHPDESIDACKVWLKDLHQSSINGGSGLAAHAPKRARLVTTGIFAVKLARTELLFRLGRFVDPLHCTRHHPMRDYKGTMAAEECDRAANSPDPVAPYTLQVLTSNYVVPFYINAGSSLSYDFTVPFAPGTQYQICMYDSNGQTGGCQATYTVIPATGTPSCANVTFPQTLDVDAKSSTGPLSQYGWPNQCTDISLTPKSGTPPFTFTAAPALHPPVNITSNSMAPINWTIDLSWGSPFFVTLADSSGRMWSYGPLHSGGNGVDTCLSGSNSSVPLGATVGAVIGAFVIGSVLASLLFFFVSRKRHNGGAMGGRPSLTSLDLREPSARGQELRPTPYITSPTGSRALYSPLGTREESYSTMNSGRPLMRTGSRSSFGREPAGLATTGLQAEPFNPAGAPTAAASVIHERQGTSTQRSSSPPPASPIEGHGRSDSGRDTRSQVYVVHHDGGRAPVTIMTSDGAEVVELPPGYSSVPESSRQRAGDSYGRSGRQIINYYKSYVKHLPGPKRRGAFISDLNIICETETSKEFNERLVQKYGRNIRAQGFGYMDQRLVTYDPVSINYILGSAADRFPKPWQMRRFVSKLTGGDIKQKAVNVAEGPYHHRLRKIIAPAFAPSTIRGHAPTFIRKANELCDHWRSVLSEPAAPAVPGVETDAKGNTILDVHNWFGRAAFDVIGLAAFGYSFDSLRDDTNELFGAYMRLHHVTREGPSMRGNLCLAYPWLERYLVTRRDFRRHRSECSGCAKDQPNASQGNARCQPEGDGKSILGLLLRSNANAAPEDRLTDEELLAQIDSFLFAGSDSTSIATIWALYELACNPEIQQALRAELRPLGLNEHAGEQDFASDSGIDIDIATPDHAAQFAAIDTLPLLDRVVRESLRLHPPVHSTLRIAEEDDIVPFSIDSPPKMQDGSISRAVVTGLGRMALSVPAFASARVNSFIFLSNDEYDPRCLDPDRWIDLPAAAKNNPGVVPGLMSFSVGPHSCPAFRFAMAEMKTMLAYVVSSFAVEDTPKKILPHN</sequence>
<evidence type="ECO:0000313" key="11">
    <source>
        <dbReference type="EMBL" id="KAF8759045.1"/>
    </source>
</evidence>
<protein>
    <submittedName>
        <fullName evidence="11">Uncharacterized protein</fullName>
    </submittedName>
</protein>
<dbReference type="Gene3D" id="1.10.630.10">
    <property type="entry name" value="Cytochrome P450"/>
    <property type="match status" value="1"/>
</dbReference>
<dbReference type="PANTHER" id="PTHR13734:SF5">
    <property type="entry name" value="CCA TRNA NUCLEOTIDYLTRANSFERASE, MITOCHONDRIAL"/>
    <property type="match status" value="1"/>
</dbReference>
<dbReference type="PANTHER" id="PTHR13734">
    <property type="entry name" value="TRNA-NUCLEOTIDYLTRANSFERASE"/>
    <property type="match status" value="1"/>
</dbReference>
<feature type="region of interest" description="Disordered" evidence="8">
    <location>
        <begin position="803"/>
        <end position="827"/>
    </location>
</feature>
<feature type="region of interest" description="Disordered" evidence="8">
    <location>
        <begin position="1154"/>
        <end position="1183"/>
    </location>
</feature>
<evidence type="ECO:0000256" key="4">
    <source>
        <dbReference type="ARBA" id="ARBA00022741"/>
    </source>
</evidence>
<dbReference type="Pfam" id="PF00078">
    <property type="entry name" value="RVT_1"/>
    <property type="match status" value="1"/>
</dbReference>
<feature type="compositionally biased region" description="Basic and acidic residues" evidence="8">
    <location>
        <begin position="843"/>
        <end position="864"/>
    </location>
</feature>
<evidence type="ECO:0000256" key="7">
    <source>
        <dbReference type="RuleBase" id="RU003953"/>
    </source>
</evidence>
<dbReference type="InterPro" id="IPR017972">
    <property type="entry name" value="Cyt_P450_CS"/>
</dbReference>
<dbReference type="GO" id="GO:0052927">
    <property type="term" value="F:CC tRNA cytidylyltransferase activity"/>
    <property type="evidence" value="ECO:0007669"/>
    <property type="project" value="TreeGrafter"/>
</dbReference>
<dbReference type="InterPro" id="IPR005135">
    <property type="entry name" value="Endo/exonuclease/phosphatase"/>
</dbReference>
<dbReference type="GO" id="GO:0004497">
    <property type="term" value="F:monooxygenase activity"/>
    <property type="evidence" value="ECO:0007669"/>
    <property type="project" value="InterPro"/>
</dbReference>
<dbReference type="InterPro" id="IPR036691">
    <property type="entry name" value="Endo/exonu/phosph_ase_sf"/>
</dbReference>
<dbReference type="PROSITE" id="PS50879">
    <property type="entry name" value="RNASE_H_1"/>
    <property type="match status" value="1"/>
</dbReference>
<dbReference type="GO" id="GO:0005506">
    <property type="term" value="F:iron ion binding"/>
    <property type="evidence" value="ECO:0007669"/>
    <property type="project" value="InterPro"/>
</dbReference>
<feature type="domain" description="Reverse transcriptase" evidence="9">
    <location>
        <begin position="477"/>
        <end position="759"/>
    </location>
</feature>
<dbReference type="Pfam" id="PF01743">
    <property type="entry name" value="PolyA_pol"/>
    <property type="match status" value="1"/>
</dbReference>
<evidence type="ECO:0000259" key="10">
    <source>
        <dbReference type="PROSITE" id="PS50879"/>
    </source>
</evidence>
<proteinExistence type="inferred from homology"/>
<dbReference type="Gene3D" id="3.30.460.10">
    <property type="entry name" value="Beta Polymerase, domain 2"/>
    <property type="match status" value="1"/>
</dbReference>
<dbReference type="Proteomes" id="UP000614334">
    <property type="component" value="Unassembled WGS sequence"/>
</dbReference>
<dbReference type="InterPro" id="IPR001128">
    <property type="entry name" value="Cyt_P450"/>
</dbReference>
<dbReference type="SUPFAM" id="SSF56219">
    <property type="entry name" value="DNase I-like"/>
    <property type="match status" value="1"/>
</dbReference>
<dbReference type="CDD" id="cd05398">
    <property type="entry name" value="NT_ClassII-CCAase"/>
    <property type="match status" value="1"/>
</dbReference>
<dbReference type="GO" id="GO:0020037">
    <property type="term" value="F:heme binding"/>
    <property type="evidence" value="ECO:0007669"/>
    <property type="project" value="InterPro"/>
</dbReference>
<dbReference type="InterPro" id="IPR012337">
    <property type="entry name" value="RNaseH-like_sf"/>
</dbReference>
<dbReference type="GO" id="GO:0000166">
    <property type="term" value="F:nucleotide binding"/>
    <property type="evidence" value="ECO:0007669"/>
    <property type="project" value="UniProtKB-KW"/>
</dbReference>
<keyword evidence="6" id="KW-0408">Iron</keyword>
<keyword evidence="3" id="KW-0479">Metal-binding</keyword>
<feature type="compositionally biased region" description="Basic and acidic residues" evidence="8">
    <location>
        <begin position="2180"/>
        <end position="2189"/>
    </location>
</feature>
<dbReference type="SUPFAM" id="SSF81301">
    <property type="entry name" value="Nucleotidyltransferase"/>
    <property type="match status" value="1"/>
</dbReference>
<dbReference type="SUPFAM" id="SSF53098">
    <property type="entry name" value="Ribonuclease H-like"/>
    <property type="match status" value="1"/>
</dbReference>
<gene>
    <name evidence="11" type="ORF">RHS01_02436</name>
</gene>
<dbReference type="SUPFAM" id="SSF81891">
    <property type="entry name" value="Poly A polymerase C-terminal region-like"/>
    <property type="match status" value="1"/>
</dbReference>